<accession>A0A9W7L434</accession>
<dbReference type="EMBL" id="BRYA01000002">
    <property type="protein sequence ID" value="GMI30692.1"/>
    <property type="molecule type" value="Genomic_DNA"/>
</dbReference>
<dbReference type="AlphaFoldDB" id="A0A9W7L434"/>
<dbReference type="OrthoDB" id="10579306at2759"/>
<dbReference type="Proteomes" id="UP001165065">
    <property type="component" value="Unassembled WGS sequence"/>
</dbReference>
<keyword evidence="2" id="KW-1185">Reference proteome</keyword>
<proteinExistence type="predicted"/>
<evidence type="ECO:0000313" key="2">
    <source>
        <dbReference type="Proteomes" id="UP001165065"/>
    </source>
</evidence>
<reference evidence="2" key="1">
    <citation type="journal article" date="2023" name="Commun. Biol.">
        <title>Genome analysis of Parmales, the sister group of diatoms, reveals the evolutionary specialization of diatoms from phago-mixotrophs to photoautotrophs.</title>
        <authorList>
            <person name="Ban H."/>
            <person name="Sato S."/>
            <person name="Yoshikawa S."/>
            <person name="Yamada K."/>
            <person name="Nakamura Y."/>
            <person name="Ichinomiya M."/>
            <person name="Sato N."/>
            <person name="Blanc-Mathieu R."/>
            <person name="Endo H."/>
            <person name="Kuwata A."/>
            <person name="Ogata H."/>
        </authorList>
    </citation>
    <scope>NUCLEOTIDE SEQUENCE [LARGE SCALE GENOMIC DNA]</scope>
</reference>
<organism evidence="1 2">
    <name type="scientific">Triparma columacea</name>
    <dbReference type="NCBI Taxonomy" id="722753"/>
    <lineage>
        <taxon>Eukaryota</taxon>
        <taxon>Sar</taxon>
        <taxon>Stramenopiles</taxon>
        <taxon>Ochrophyta</taxon>
        <taxon>Bolidophyceae</taxon>
        <taxon>Parmales</taxon>
        <taxon>Triparmaceae</taxon>
        <taxon>Triparma</taxon>
    </lineage>
</organism>
<comment type="caution">
    <text evidence="1">The sequence shown here is derived from an EMBL/GenBank/DDBJ whole genome shotgun (WGS) entry which is preliminary data.</text>
</comment>
<gene>
    <name evidence="1" type="ORF">TrCOL_g1472</name>
</gene>
<sequence>MLITKLKYRGAVLGLLDDSKPITHNLSLADEQQTFSYNVNIASVIHEQPEGVCEFLLKPCNSGKFRRHIIHEYDFSLETNTKHMIVFWQYYPKRGEKLVEYVLDMRISKSPQDSSEEIKIKSLEENRLPRMAITKLESIIEANADSARAILEGEMIIHKFELGQSAVTLVGSLEAR</sequence>
<name>A0A9W7L434_9STRA</name>
<protein>
    <submittedName>
        <fullName evidence="1">Uncharacterized protein</fullName>
    </submittedName>
</protein>
<evidence type="ECO:0000313" key="1">
    <source>
        <dbReference type="EMBL" id="GMI30692.1"/>
    </source>
</evidence>